<dbReference type="AlphaFoldDB" id="A0A1H1W5C3"/>
<evidence type="ECO:0000313" key="4">
    <source>
        <dbReference type="Proteomes" id="UP000198688"/>
    </source>
</evidence>
<feature type="domain" description="Chorismate-utilising enzyme C-terminal" evidence="2">
    <location>
        <begin position="141"/>
        <end position="387"/>
    </location>
</feature>
<dbReference type="PANTHER" id="PTHR11236:SF9">
    <property type="entry name" value="ANTHRANILATE SYNTHASE COMPONENT 1"/>
    <property type="match status" value="1"/>
</dbReference>
<dbReference type="PRINTS" id="PR00095">
    <property type="entry name" value="ANTSNTHASEI"/>
</dbReference>
<evidence type="ECO:0000259" key="2">
    <source>
        <dbReference type="Pfam" id="PF00425"/>
    </source>
</evidence>
<dbReference type="OrthoDB" id="3518032at2"/>
<dbReference type="Gene3D" id="3.60.120.10">
    <property type="entry name" value="Anthranilate synthase"/>
    <property type="match status" value="1"/>
</dbReference>
<dbReference type="GO" id="GO:0000162">
    <property type="term" value="P:L-tryptophan biosynthetic process"/>
    <property type="evidence" value="ECO:0007669"/>
    <property type="project" value="TreeGrafter"/>
</dbReference>
<dbReference type="InterPro" id="IPR015890">
    <property type="entry name" value="Chorismate_C"/>
</dbReference>
<dbReference type="RefSeq" id="WP_092543583.1">
    <property type="nucleotide sequence ID" value="NZ_BOMJ01000013.1"/>
</dbReference>
<dbReference type="SUPFAM" id="SSF56322">
    <property type="entry name" value="ADC synthase"/>
    <property type="match status" value="1"/>
</dbReference>
<dbReference type="STRING" id="113562.SAMN04489716_1978"/>
<sequence length="411" mass="42453">MLHAETAVDHSPRPPFGPAPGAPAACQARHHPLRAFRWHRGDPGDPAELVAAFLAHNGLPVRNLGRTDDKTNPIGDGAVCGAALYVSADAGSVMAGGTVGAPSPVPGIPDVYAVVYAHGPIGEPPSPGRFALGPWRESWTRDQHAAAVQQVRESIGRGDVYQVNVVGHACAPYTGDPSAALRRVAGLPGARYGGVLGGDGWAIATASPETLVEVRDGRVITRPIKGTRPATADGRRELLASAKERAEHVMIVDLERNDLARLPGTGPVRVDELFAVRRWCGLWQAESVVSAHLDHDVGLADLLRAVCPGGSVTGAPKLAALQQIAALEPAGRGVSMGALGWIGHDHLDLGLTIRTVAVDGARAHVWAGGGITADSDPIAEVDEAAAKSAPVRAALLGSRPVAGAQPLDSAL</sequence>
<dbReference type="Proteomes" id="UP000198688">
    <property type="component" value="Chromosome I"/>
</dbReference>
<dbReference type="InterPro" id="IPR005801">
    <property type="entry name" value="ADC_synthase"/>
</dbReference>
<reference evidence="3 4" key="1">
    <citation type="submission" date="2016-10" db="EMBL/GenBank/DDBJ databases">
        <authorList>
            <person name="de Groot N.N."/>
        </authorList>
    </citation>
    <scope>NUCLEOTIDE SEQUENCE [LARGE SCALE GENOMIC DNA]</scope>
    <source>
        <strain evidence="3 4">DSM 43941</strain>
    </source>
</reference>
<keyword evidence="4" id="KW-1185">Reference proteome</keyword>
<evidence type="ECO:0000313" key="3">
    <source>
        <dbReference type="EMBL" id="SDS91841.1"/>
    </source>
</evidence>
<dbReference type="EMBL" id="LT629758">
    <property type="protein sequence ID" value="SDS91841.1"/>
    <property type="molecule type" value="Genomic_DNA"/>
</dbReference>
<feature type="compositionally biased region" description="Basic and acidic residues" evidence="1">
    <location>
        <begin position="1"/>
        <end position="12"/>
    </location>
</feature>
<protein>
    <submittedName>
        <fullName evidence="3">Para-aminobenzoate synthetase component 1</fullName>
    </submittedName>
</protein>
<gene>
    <name evidence="3" type="ORF">SAMN04489716_1978</name>
</gene>
<dbReference type="Pfam" id="PF00425">
    <property type="entry name" value="Chorismate_bind"/>
    <property type="match status" value="1"/>
</dbReference>
<proteinExistence type="predicted"/>
<dbReference type="PANTHER" id="PTHR11236">
    <property type="entry name" value="AMINOBENZOATE/ANTHRANILATE SYNTHASE"/>
    <property type="match status" value="1"/>
</dbReference>
<organism evidence="3 4">
    <name type="scientific">Actinoplanes derwentensis</name>
    <dbReference type="NCBI Taxonomy" id="113562"/>
    <lineage>
        <taxon>Bacteria</taxon>
        <taxon>Bacillati</taxon>
        <taxon>Actinomycetota</taxon>
        <taxon>Actinomycetes</taxon>
        <taxon>Micromonosporales</taxon>
        <taxon>Micromonosporaceae</taxon>
        <taxon>Actinoplanes</taxon>
    </lineage>
</organism>
<evidence type="ECO:0000256" key="1">
    <source>
        <dbReference type="SAM" id="MobiDB-lite"/>
    </source>
</evidence>
<accession>A0A1H1W5C3</accession>
<dbReference type="InterPro" id="IPR019999">
    <property type="entry name" value="Anth_synth_I-like"/>
</dbReference>
<feature type="region of interest" description="Disordered" evidence="1">
    <location>
        <begin position="1"/>
        <end position="25"/>
    </location>
</feature>
<name>A0A1H1W5C3_9ACTN</name>